<dbReference type="EMBL" id="BLXT01007756">
    <property type="protein sequence ID" value="GFO42169.1"/>
    <property type="molecule type" value="Genomic_DNA"/>
</dbReference>
<dbReference type="Proteomes" id="UP000735302">
    <property type="component" value="Unassembled WGS sequence"/>
</dbReference>
<evidence type="ECO:0000313" key="3">
    <source>
        <dbReference type="Proteomes" id="UP000735302"/>
    </source>
</evidence>
<gene>
    <name evidence="2" type="ORF">PoB_006867400</name>
</gene>
<protein>
    <submittedName>
        <fullName evidence="2">Uncharacterized protein</fullName>
    </submittedName>
</protein>
<proteinExistence type="predicted"/>
<name>A0AAV4DDA1_9GAST</name>
<evidence type="ECO:0000256" key="1">
    <source>
        <dbReference type="SAM" id="MobiDB-lite"/>
    </source>
</evidence>
<reference evidence="2 3" key="1">
    <citation type="journal article" date="2021" name="Elife">
        <title>Chloroplast acquisition without the gene transfer in kleptoplastic sea slugs, Plakobranchus ocellatus.</title>
        <authorList>
            <person name="Maeda T."/>
            <person name="Takahashi S."/>
            <person name="Yoshida T."/>
            <person name="Shimamura S."/>
            <person name="Takaki Y."/>
            <person name="Nagai Y."/>
            <person name="Toyoda A."/>
            <person name="Suzuki Y."/>
            <person name="Arimoto A."/>
            <person name="Ishii H."/>
            <person name="Satoh N."/>
            <person name="Nishiyama T."/>
            <person name="Hasebe M."/>
            <person name="Maruyama T."/>
            <person name="Minagawa J."/>
            <person name="Obokata J."/>
            <person name="Shigenobu S."/>
        </authorList>
    </citation>
    <scope>NUCLEOTIDE SEQUENCE [LARGE SCALE GENOMIC DNA]</scope>
</reference>
<feature type="region of interest" description="Disordered" evidence="1">
    <location>
        <begin position="1"/>
        <end position="43"/>
    </location>
</feature>
<sequence length="135" mass="14882">MLECQSCGDDDDDDDDGDDDNDDDDDDDNDDDDDDDNDDDDDDVVVVQIELKDSDAAPELMANSSCRFSGGYKSHRKPIENVVQMLMPVHQIASLPPPTPSSTSLFPAQLVLLHISELYREDVAQGGNAFPYVRS</sequence>
<keyword evidence="3" id="KW-1185">Reference proteome</keyword>
<dbReference type="AlphaFoldDB" id="A0AAV4DDA1"/>
<organism evidence="2 3">
    <name type="scientific">Plakobranchus ocellatus</name>
    <dbReference type="NCBI Taxonomy" id="259542"/>
    <lineage>
        <taxon>Eukaryota</taxon>
        <taxon>Metazoa</taxon>
        <taxon>Spiralia</taxon>
        <taxon>Lophotrochozoa</taxon>
        <taxon>Mollusca</taxon>
        <taxon>Gastropoda</taxon>
        <taxon>Heterobranchia</taxon>
        <taxon>Euthyneura</taxon>
        <taxon>Panpulmonata</taxon>
        <taxon>Sacoglossa</taxon>
        <taxon>Placobranchoidea</taxon>
        <taxon>Plakobranchidae</taxon>
        <taxon>Plakobranchus</taxon>
    </lineage>
</organism>
<accession>A0AAV4DDA1</accession>
<evidence type="ECO:0000313" key="2">
    <source>
        <dbReference type="EMBL" id="GFO42169.1"/>
    </source>
</evidence>
<feature type="compositionally biased region" description="Acidic residues" evidence="1">
    <location>
        <begin position="8"/>
        <end position="43"/>
    </location>
</feature>
<comment type="caution">
    <text evidence="2">The sequence shown here is derived from an EMBL/GenBank/DDBJ whole genome shotgun (WGS) entry which is preliminary data.</text>
</comment>